<evidence type="ECO:0000313" key="6">
    <source>
        <dbReference type="Proteomes" id="UP000276417"/>
    </source>
</evidence>
<dbReference type="Gene3D" id="3.40.50.2300">
    <property type="match status" value="2"/>
</dbReference>
<dbReference type="Pfam" id="PF13377">
    <property type="entry name" value="Peripla_BP_3"/>
    <property type="match status" value="1"/>
</dbReference>
<dbReference type="Gene3D" id="1.10.260.40">
    <property type="entry name" value="lambda repressor-like DNA-binding domains"/>
    <property type="match status" value="1"/>
</dbReference>
<proteinExistence type="predicted"/>
<evidence type="ECO:0000256" key="1">
    <source>
        <dbReference type="ARBA" id="ARBA00023015"/>
    </source>
</evidence>
<keyword evidence="6" id="KW-1185">Reference proteome</keyword>
<feature type="domain" description="HTH lacI-type" evidence="4">
    <location>
        <begin position="4"/>
        <end position="58"/>
    </location>
</feature>
<dbReference type="PANTHER" id="PTHR30146">
    <property type="entry name" value="LACI-RELATED TRANSCRIPTIONAL REPRESSOR"/>
    <property type="match status" value="1"/>
</dbReference>
<dbReference type="OrthoDB" id="9785825at2"/>
<dbReference type="CDD" id="cd06267">
    <property type="entry name" value="PBP1_LacI_sugar_binding-like"/>
    <property type="match status" value="1"/>
</dbReference>
<keyword evidence="1" id="KW-0805">Transcription regulation</keyword>
<dbReference type="AlphaFoldDB" id="A0A3G8YFQ8"/>
<dbReference type="EMBL" id="CP034184">
    <property type="protein sequence ID" value="AZI44128.1"/>
    <property type="molecule type" value="Genomic_DNA"/>
</dbReference>
<dbReference type="KEGG" id="dph:EHF33_14570"/>
<sequence length="335" mass="36517">MTRATLRDVAAHAGVSYQTVSNVLNDHPSIRPTTRQRVLDAIRTLDYYPNQAAKALRESRVTTLCCAFYGHSASDISDPYRNLIQSAFVAQSNQSGYDMTTAFLSHGQPQSFQTLKSNFLQQRFAGALVVGSNLTSQEVQMFRDWKMPTVFFDHTVPALDMPSVTADYAQGMVQLVTHLAQQGRRRLALIIPKDDQGSTAAARRESFTQAAEQHGLAHQVVQGDWSYDSGKAAFEALHAGSFAPDAVLAGNDRMAAGALRAAHRLNVDVPGDVTISGFDDFEFALFTAPTLTTVHVPYGEMARKAVELLLTEISPGSSQAVQLSLPTQLIIRESA</sequence>
<evidence type="ECO:0000256" key="3">
    <source>
        <dbReference type="ARBA" id="ARBA00023163"/>
    </source>
</evidence>
<dbReference type="CDD" id="cd01392">
    <property type="entry name" value="HTH_LacI"/>
    <property type="match status" value="1"/>
</dbReference>
<dbReference type="PROSITE" id="PS00356">
    <property type="entry name" value="HTH_LACI_1"/>
    <property type="match status" value="1"/>
</dbReference>
<dbReference type="InterPro" id="IPR028082">
    <property type="entry name" value="Peripla_BP_I"/>
</dbReference>
<dbReference type="InterPro" id="IPR046335">
    <property type="entry name" value="LacI/GalR-like_sensor"/>
</dbReference>
<dbReference type="Proteomes" id="UP000276417">
    <property type="component" value="Chromosome 2"/>
</dbReference>
<dbReference type="SUPFAM" id="SSF53822">
    <property type="entry name" value="Periplasmic binding protein-like I"/>
    <property type="match status" value="1"/>
</dbReference>
<dbReference type="Pfam" id="PF00356">
    <property type="entry name" value="LacI"/>
    <property type="match status" value="1"/>
</dbReference>
<name>A0A3G8YFQ8_9DEIO</name>
<dbReference type="GO" id="GO:0003700">
    <property type="term" value="F:DNA-binding transcription factor activity"/>
    <property type="evidence" value="ECO:0007669"/>
    <property type="project" value="TreeGrafter"/>
</dbReference>
<evidence type="ECO:0000259" key="4">
    <source>
        <dbReference type="PROSITE" id="PS50932"/>
    </source>
</evidence>
<gene>
    <name evidence="5" type="ORF">EHF33_14570</name>
</gene>
<protein>
    <submittedName>
        <fullName evidence="5">LacI family transcriptional regulator</fullName>
    </submittedName>
</protein>
<dbReference type="PANTHER" id="PTHR30146:SF153">
    <property type="entry name" value="LACTOSE OPERON REPRESSOR"/>
    <property type="match status" value="1"/>
</dbReference>
<reference evidence="5 6" key="1">
    <citation type="submission" date="2018-11" db="EMBL/GenBank/DDBJ databases">
        <title>Deinococcus shelandsis sp. nov., isolated from South Shetland Islands soil of Antarctica.</title>
        <authorList>
            <person name="Tian J."/>
        </authorList>
    </citation>
    <scope>NUCLEOTIDE SEQUENCE [LARGE SCALE GENOMIC DNA]</scope>
    <source>
        <strain evidence="5 6">S14-83T</strain>
    </source>
</reference>
<dbReference type="InterPro" id="IPR000843">
    <property type="entry name" value="HTH_LacI"/>
</dbReference>
<accession>A0A3G8YFQ8</accession>
<keyword evidence="3" id="KW-0804">Transcription</keyword>
<evidence type="ECO:0000256" key="2">
    <source>
        <dbReference type="ARBA" id="ARBA00023125"/>
    </source>
</evidence>
<evidence type="ECO:0000313" key="5">
    <source>
        <dbReference type="EMBL" id="AZI44128.1"/>
    </source>
</evidence>
<keyword evidence="2" id="KW-0238">DNA-binding</keyword>
<dbReference type="PROSITE" id="PS50932">
    <property type="entry name" value="HTH_LACI_2"/>
    <property type="match status" value="1"/>
</dbReference>
<dbReference type="SUPFAM" id="SSF47413">
    <property type="entry name" value="lambda repressor-like DNA-binding domains"/>
    <property type="match status" value="1"/>
</dbReference>
<dbReference type="GO" id="GO:0000976">
    <property type="term" value="F:transcription cis-regulatory region binding"/>
    <property type="evidence" value="ECO:0007669"/>
    <property type="project" value="TreeGrafter"/>
</dbReference>
<organism evidence="5 6">
    <name type="scientific">Deinococcus psychrotolerans</name>
    <dbReference type="NCBI Taxonomy" id="2489213"/>
    <lineage>
        <taxon>Bacteria</taxon>
        <taxon>Thermotogati</taxon>
        <taxon>Deinococcota</taxon>
        <taxon>Deinococci</taxon>
        <taxon>Deinococcales</taxon>
        <taxon>Deinococcaceae</taxon>
        <taxon>Deinococcus</taxon>
    </lineage>
</organism>
<dbReference type="InterPro" id="IPR010982">
    <property type="entry name" value="Lambda_DNA-bd_dom_sf"/>
</dbReference>
<dbReference type="RefSeq" id="WP_124873476.1">
    <property type="nucleotide sequence ID" value="NZ_CP034184.1"/>
</dbReference>
<dbReference type="SMART" id="SM00354">
    <property type="entry name" value="HTH_LACI"/>
    <property type="match status" value="1"/>
</dbReference>